<dbReference type="EMBL" id="JXAK01000005">
    <property type="protein sequence ID" value="KIL41910.1"/>
    <property type="molecule type" value="Genomic_DNA"/>
</dbReference>
<evidence type="ECO:0000313" key="2">
    <source>
        <dbReference type="EMBL" id="KIL41910.1"/>
    </source>
</evidence>
<feature type="coiled-coil region" evidence="1">
    <location>
        <begin position="136"/>
        <end position="163"/>
    </location>
</feature>
<dbReference type="Pfam" id="PF14072">
    <property type="entry name" value="DndB"/>
    <property type="match status" value="1"/>
</dbReference>
<dbReference type="Proteomes" id="UP000031967">
    <property type="component" value="Unassembled WGS sequence"/>
</dbReference>
<organism evidence="2 3">
    <name type="scientific">Gordoniibacillus kamchatkensis</name>
    <dbReference type="NCBI Taxonomy" id="1590651"/>
    <lineage>
        <taxon>Bacteria</taxon>
        <taxon>Bacillati</taxon>
        <taxon>Bacillota</taxon>
        <taxon>Bacilli</taxon>
        <taxon>Bacillales</taxon>
        <taxon>Paenibacillaceae</taxon>
        <taxon>Gordoniibacillus</taxon>
    </lineage>
</organism>
<evidence type="ECO:0008006" key="4">
    <source>
        <dbReference type="Google" id="ProtNLM"/>
    </source>
</evidence>
<sequence>MEGLRLRMSIQPFCDKFGLATIAMRVQDLLNYTAIDPMVQRKLSPMQRRKIANYLQERELDQVFFGPVTLSLRDVSALAKSEGDLYLRHGSKLSILDGQHRILALGYVGEQLVKEVRRHERQAVMLKLRLRKEGDTPELREELEQVEGTVRQLESRRLDLMETQLAVQIYIGLTEEEERQLFGDINSKVQLVSKELGHSFDSVDPLNLVIQQVVDHNVLLRGVGVERRNTLTAFNKNFTCLSWLYSTAVMLFSGRLQMSYELQRKMRQDIPMYVEILHQFFNTLLPMMPEQPGLPQFSSSSRVMQESIALYASRFLFKDGEYNEGWTECLRILDGFDWSHDNEELVYIFGKLDNGKLNLIHEKSLRKHAKLVQFFMEGTDAAEEIAPTA</sequence>
<comment type="caution">
    <text evidence="2">The sequence shown here is derived from an EMBL/GenBank/DDBJ whole genome shotgun (WGS) entry which is preliminary data.</text>
</comment>
<dbReference type="InterPro" id="IPR017642">
    <property type="entry name" value="DNA_S_mod_DndB"/>
</dbReference>
<reference evidence="2 3" key="1">
    <citation type="submission" date="2014-12" db="EMBL/GenBank/DDBJ databases">
        <title>Draft genome sequence of Paenibacillus kamchatkensis strain B-2647.</title>
        <authorList>
            <person name="Karlyshev A.V."/>
            <person name="Kudryashova E.B."/>
        </authorList>
    </citation>
    <scope>NUCLEOTIDE SEQUENCE [LARGE SCALE GENOMIC DNA]</scope>
    <source>
        <strain evidence="2 3">VKM B-2647</strain>
    </source>
</reference>
<dbReference type="CDD" id="cd16414">
    <property type="entry name" value="dndB_like"/>
    <property type="match status" value="1"/>
</dbReference>
<gene>
    <name evidence="2" type="ORF">SD70_04775</name>
</gene>
<dbReference type="RefSeq" id="WP_041046118.1">
    <property type="nucleotide sequence ID" value="NZ_JXAK01000005.1"/>
</dbReference>
<evidence type="ECO:0000256" key="1">
    <source>
        <dbReference type="SAM" id="Coils"/>
    </source>
</evidence>
<name>A0ABR5ALI1_9BACL</name>
<accession>A0ABR5ALI1</accession>
<proteinExistence type="predicted"/>
<evidence type="ECO:0000313" key="3">
    <source>
        <dbReference type="Proteomes" id="UP000031967"/>
    </source>
</evidence>
<keyword evidence="3" id="KW-1185">Reference proteome</keyword>
<protein>
    <recommendedName>
        <fullName evidence="4">DGQHR domain-containing protein</fullName>
    </recommendedName>
</protein>
<keyword evidence="1" id="KW-0175">Coiled coil</keyword>